<dbReference type="InterPro" id="IPR042476">
    <property type="entry name" value="APPBP2"/>
</dbReference>
<dbReference type="Pfam" id="PF00619">
    <property type="entry name" value="CARD"/>
    <property type="match status" value="1"/>
</dbReference>
<dbReference type="PROSITE" id="PS50209">
    <property type="entry name" value="CARD"/>
    <property type="match status" value="1"/>
</dbReference>
<dbReference type="GO" id="GO:1990756">
    <property type="term" value="F:ubiquitin-like ligase-substrate adaptor activity"/>
    <property type="evidence" value="ECO:0007669"/>
    <property type="project" value="TreeGrafter"/>
</dbReference>
<dbReference type="GO" id="GO:0043161">
    <property type="term" value="P:proteasome-mediated ubiquitin-dependent protein catabolic process"/>
    <property type="evidence" value="ECO:0007669"/>
    <property type="project" value="TreeGrafter"/>
</dbReference>
<feature type="region of interest" description="Disordered" evidence="1">
    <location>
        <begin position="95"/>
        <end position="120"/>
    </location>
</feature>
<organism evidence="2">
    <name type="scientific">Magallana gigas</name>
    <name type="common">Pacific oyster</name>
    <name type="synonym">Crassostrea gigas</name>
    <dbReference type="NCBI Taxonomy" id="29159"/>
    <lineage>
        <taxon>Eukaryota</taxon>
        <taxon>Metazoa</taxon>
        <taxon>Spiralia</taxon>
        <taxon>Lophotrochozoa</taxon>
        <taxon>Mollusca</taxon>
        <taxon>Bivalvia</taxon>
        <taxon>Autobranchia</taxon>
        <taxon>Pteriomorphia</taxon>
        <taxon>Ostreida</taxon>
        <taxon>Ostreoidea</taxon>
        <taxon>Ostreidae</taxon>
        <taxon>Magallana</taxon>
    </lineage>
</organism>
<feature type="compositionally biased region" description="Basic and acidic residues" evidence="1">
    <location>
        <begin position="1853"/>
        <end position="1882"/>
    </location>
</feature>
<dbReference type="InterPro" id="IPR011029">
    <property type="entry name" value="DEATH-like_dom_sf"/>
</dbReference>
<dbReference type="GO" id="GO:0031462">
    <property type="term" value="C:Cul2-RING ubiquitin ligase complex"/>
    <property type="evidence" value="ECO:0007669"/>
    <property type="project" value="TreeGrafter"/>
</dbReference>
<dbReference type="CDD" id="cd01671">
    <property type="entry name" value="CARD"/>
    <property type="match status" value="1"/>
</dbReference>
<dbReference type="PANTHER" id="PTHR46575">
    <property type="entry name" value="AMYLOID PROTEIN-BINDING PROTEIN 2"/>
    <property type="match status" value="1"/>
</dbReference>
<feature type="region of interest" description="Disordered" evidence="1">
    <location>
        <begin position="1837"/>
        <end position="1882"/>
    </location>
</feature>
<dbReference type="PANTHER" id="PTHR46575:SF1">
    <property type="entry name" value="AMYLOID PROTEIN-BINDING PROTEIN 2"/>
    <property type="match status" value="1"/>
</dbReference>
<feature type="region of interest" description="Disordered" evidence="1">
    <location>
        <begin position="643"/>
        <end position="739"/>
    </location>
</feature>
<dbReference type="InterPro" id="IPR011990">
    <property type="entry name" value="TPR-like_helical_dom_sf"/>
</dbReference>
<gene>
    <name evidence="2" type="ORF">CGI_10025323</name>
</gene>
<feature type="compositionally biased region" description="Basic and acidic residues" evidence="1">
    <location>
        <begin position="1453"/>
        <end position="1468"/>
    </location>
</feature>
<dbReference type="Gene3D" id="1.10.533.10">
    <property type="entry name" value="Death Domain, Fas"/>
    <property type="match status" value="1"/>
</dbReference>
<dbReference type="InParanoid" id="K1RBI7"/>
<accession>K1RBI7</accession>
<name>K1RBI7_MAGGI</name>
<evidence type="ECO:0000313" key="2">
    <source>
        <dbReference type="EMBL" id="EKC41019.1"/>
    </source>
</evidence>
<dbReference type="GO" id="GO:0006886">
    <property type="term" value="P:intracellular protein transport"/>
    <property type="evidence" value="ECO:0007669"/>
    <property type="project" value="InterPro"/>
</dbReference>
<feature type="region of interest" description="Disordered" evidence="1">
    <location>
        <begin position="544"/>
        <end position="577"/>
    </location>
</feature>
<sequence>MVRYRGLDYLSLVRLKRKEFIARARLSLAETCQPVLSDRSLHRIRHPWASAIPDQALLVGDLEQPDPHIAKLFTSLKSVKHNSLELYGREVSTLSINTSPPVSEGLRTNEDQDEAEDHGDFDELYGDFDLVDFVHTKEEDKDLLYTEEFQTETLCWDDLFEDVTLDLDPVTPHVPSLGSQVQGLQPLPLIDPLLNGERECRHEPLELHVVPETSVTSQNQTQEVFTREERFHGENYLENLLLKNRDLVERDSHLTSLDEGTEDIKMGTSVKHCCQLEEYVVNQQAGGPPLSSTKDPHVKTWSTDLESCSWPDDYSLETPVIKSSLSADLLTVGELKPLALKRYLSADWALDSATIEPDIDRVELLQMERLNKEWKEVAVLKWNMWKVELNLCWILHPPTEERLDLNEAVLGYMRNGRQNHKDYQEIFHKEMFELPPLELPGPTVKIKEKVNNSKPFSALCDSEYQPMHLPPITKRLAHTVPCITLDNSTVETLYIDLEEEASRSQRESKITEHEGQYQCLIPRPFKLKDGECTSNVCRTLVETQSQRDGSASVLKHQELSISSSPAHRTSPPVSPVPPVLPISPVSLSPDRILSLRSLQDPFLDSPVKTGQNKMQFMKNQHGTPKENPHLQNIQKTDSHQQYRNLNSDNCKPLSDTRSHSPGGEEDTQSKGQMRSQTTPRESQTGSKVNQSQSPPTHDGRCLGVNNVTQTTPFSDFPKVRRGREPGTTPQKSPNKRPSKSRVKCITYQLEYEYQQIISLVTQHASYFITSLVNSGDIDKSMTFTSLTPDLTRFLVKEVTSQPDNAHYEERYRSSLALHTLCCAREMITLGTVCKCLSACSMRTEDCLETLRQRLLSTKLWCDRRGILHPKVYRACQSVLRKLTGKDPERLSHTKILVILSKDLDSLVSTLGHNLQRVDGVKVHIQVTGNCQSVLDKYGVTCLYRSCWAGLTLPHIVIDELTAVVMYDVSAIGTEFSPLLRVLSLLAQQFRDILIIGSTHNFTQPLLKLRQHQQKLNFFLGRAVSKVPDLQFKEEEFLTAIPCINPILYVFTTPDNAQKMLQILSLQSITDLHPHQLARLFPSTPRRIIQMFYEALDKLRTEQCVQGRKLLEEPVQVSGEINGTSPLPTDRHTLFWDSQEGATQEPLRPEEQLAAPVRTSSCQPRNPPNNVHINTGALLPREDSDYTTDTLAHSCNLESPNEFVRAQTGFEQEESSYIEELGRVVSRQALDERGDSEENQSPLKQTQGVNTLRIPTPEDLFTEDIGDIPAASHRYMYQDFQSAECSPNTRVNSYAPEVLYHVGSGSGPAKHDPAHLAEEDSGRIHTCTVNNPPVSYIVCDEAQPESVDFQDNLIATTRQLLKQAAMTASDRIFPRTGPRKVSIGLARPLRQPKSQGVTAQLTTNPHNAQQTTTAQHKTPLVANPVLEEIPSAELSKEALLSNHRKQGMTQYRESREGGWIHSSNHDSVKRGVGTDQGRWTTDSQLSEPYRHHSLSHCRYTDCNDFMDNVDSDQRVDSKETTQQTEWLPSCRQTYILSHDSSSTPCQYNLPNTQRNQHIPNTQGNDSVVESTHVTLRTRQDYVPFHSGQQNCIEGGEEVIHNGRQNRTKGGEAERWPGYDSPPMDMEYEFEPIQSFPHPWGTCCQQERPHTAGLTQAPGGHRWGDVLHGVVDPQPLGHDPPRGVDIHVDRLLGVLELMTESLHSESGVDRQNIMRLRINRIALVQELRAEHIINHLLQTGLISEYDRERVDRGTTPADKARRLVDIVTTKTHVPDWYNIFRQSILSPEDANAETRKRYRSLVEFLDNTVIHRPMSQSSKFSSSTASLKLPHYEPLPEISKQEQERSMGRNIAGKKRSEEEEVMTEKGARDNVPEREDKVSVSHDKPQTMTLVKGFFQQWVTTPDNFRSLLQVPEDLFRELETSQDKYDKAQLEQEKLVLEKIRKLEIVAVLSRRKQLPEGFELCMCEAVHDVLFDTKNHHMYFKYLRMLERSDVDLMIDIVQSFGSVLEGMDFTRVGSDTTQSAIKLGFTLMDFLGKYGYFQQAEVIMTILLAVLNLSHSVDSWMTKYKGFVKLMHFRNMNYDFKKVQNAYGLVNEMEWQISMMSFGQDIIDKTPFYVEMSTLMLEYGSANSAYGWAQKAIKASHLYLSSSMNQECPADAVTALCAGVMAYCARWSIKRAETLAIQAVQQARHHFGTSHPLYIKALLHYCHFSSDFKQDKNGVQIAKYTLRTAQKTYGCEMIDVALAHRAVSKALLAVQDFEDMAYFHHASEALRIARAQLPDQYHGMMAMFLHSSASALQWKALHSSKESQEATLKQAEVEAKQALMVVSSTYGELSLRTAQICLLLGQIYIKMDQTEQAEEMLKRSVLYMKLCQPENSHFLMLANATLGTFFKVMDKPREAIHFLQNVVKVPDCGVYLKWVHVVYDTLIATLQSLNRNKESDHYQIQLSKWLRDNPKHDTVVTLQQLQEDPPTIDNFKDEFNVWEKKGKAILSVLKKAKN</sequence>
<dbReference type="GO" id="GO:0042981">
    <property type="term" value="P:regulation of apoptotic process"/>
    <property type="evidence" value="ECO:0007669"/>
    <property type="project" value="InterPro"/>
</dbReference>
<dbReference type="SUPFAM" id="SSF47986">
    <property type="entry name" value="DEATH domain"/>
    <property type="match status" value="1"/>
</dbReference>
<dbReference type="InterPro" id="IPR001315">
    <property type="entry name" value="CARD"/>
</dbReference>
<protein>
    <submittedName>
        <fullName evidence="2">Amyloid protein-binding protein 2</fullName>
    </submittedName>
</protein>
<dbReference type="Gene3D" id="1.25.40.10">
    <property type="entry name" value="Tetratricopeptide repeat domain"/>
    <property type="match status" value="1"/>
</dbReference>
<feature type="compositionally biased region" description="Acidic residues" evidence="1">
    <location>
        <begin position="111"/>
        <end position="120"/>
    </location>
</feature>
<feature type="compositionally biased region" description="Polar residues" evidence="1">
    <location>
        <begin position="669"/>
        <end position="695"/>
    </location>
</feature>
<feature type="region of interest" description="Disordered" evidence="1">
    <location>
        <begin position="1453"/>
        <end position="1481"/>
    </location>
</feature>
<dbReference type="EMBL" id="JH823218">
    <property type="protein sequence ID" value="EKC41019.1"/>
    <property type="molecule type" value="Genomic_DNA"/>
</dbReference>
<proteinExistence type="predicted"/>
<reference evidence="2" key="1">
    <citation type="journal article" date="2012" name="Nature">
        <title>The oyster genome reveals stress adaptation and complexity of shell formation.</title>
        <authorList>
            <person name="Zhang G."/>
            <person name="Fang X."/>
            <person name="Guo X."/>
            <person name="Li L."/>
            <person name="Luo R."/>
            <person name="Xu F."/>
            <person name="Yang P."/>
            <person name="Zhang L."/>
            <person name="Wang X."/>
            <person name="Qi H."/>
            <person name="Xiong Z."/>
            <person name="Que H."/>
            <person name="Xie Y."/>
            <person name="Holland P.W."/>
            <person name="Paps J."/>
            <person name="Zhu Y."/>
            <person name="Wu F."/>
            <person name="Chen Y."/>
            <person name="Wang J."/>
            <person name="Peng C."/>
            <person name="Meng J."/>
            <person name="Yang L."/>
            <person name="Liu J."/>
            <person name="Wen B."/>
            <person name="Zhang N."/>
            <person name="Huang Z."/>
            <person name="Zhu Q."/>
            <person name="Feng Y."/>
            <person name="Mount A."/>
            <person name="Hedgecock D."/>
            <person name="Xu Z."/>
            <person name="Liu Y."/>
            <person name="Domazet-Loso T."/>
            <person name="Du Y."/>
            <person name="Sun X."/>
            <person name="Zhang S."/>
            <person name="Liu B."/>
            <person name="Cheng P."/>
            <person name="Jiang X."/>
            <person name="Li J."/>
            <person name="Fan D."/>
            <person name="Wang W."/>
            <person name="Fu W."/>
            <person name="Wang T."/>
            <person name="Wang B."/>
            <person name="Zhang J."/>
            <person name="Peng Z."/>
            <person name="Li Y."/>
            <person name="Li N."/>
            <person name="Wang J."/>
            <person name="Chen M."/>
            <person name="He Y."/>
            <person name="Tan F."/>
            <person name="Song X."/>
            <person name="Zheng Q."/>
            <person name="Huang R."/>
            <person name="Yang H."/>
            <person name="Du X."/>
            <person name="Chen L."/>
            <person name="Yang M."/>
            <person name="Gaffney P.M."/>
            <person name="Wang S."/>
            <person name="Luo L."/>
            <person name="She Z."/>
            <person name="Ming Y."/>
            <person name="Huang W."/>
            <person name="Zhang S."/>
            <person name="Huang B."/>
            <person name="Zhang Y."/>
            <person name="Qu T."/>
            <person name="Ni P."/>
            <person name="Miao G."/>
            <person name="Wang J."/>
            <person name="Wang Q."/>
            <person name="Steinberg C.E."/>
            <person name="Wang H."/>
            <person name="Li N."/>
            <person name="Qian L."/>
            <person name="Zhang G."/>
            <person name="Li Y."/>
            <person name="Yang H."/>
            <person name="Liu X."/>
            <person name="Wang J."/>
            <person name="Yin Y."/>
            <person name="Wang J."/>
        </authorList>
    </citation>
    <scope>NUCLEOTIDE SEQUENCE [LARGE SCALE GENOMIC DNA]</scope>
    <source>
        <strain evidence="2">05x7-T-G4-1.051#20</strain>
    </source>
</reference>
<evidence type="ECO:0000256" key="1">
    <source>
        <dbReference type="SAM" id="MobiDB-lite"/>
    </source>
</evidence>
<dbReference type="HOGENOM" id="CLU_228544_0_0_1"/>